<dbReference type="AlphaFoldDB" id="A0A2K3UUM0"/>
<keyword evidence="3 6" id="KW-0812">Transmembrane</keyword>
<dbReference type="EMBL" id="PPPD01000001">
    <property type="protein sequence ID" value="PNY80232.1"/>
    <property type="molecule type" value="Genomic_DNA"/>
</dbReference>
<dbReference type="OrthoDB" id="9804955at2"/>
<keyword evidence="2" id="KW-1003">Cell membrane</keyword>
<dbReference type="CDD" id="cd01949">
    <property type="entry name" value="GGDEF"/>
    <property type="match status" value="1"/>
</dbReference>
<keyword evidence="9" id="KW-1185">Reference proteome</keyword>
<keyword evidence="5 6" id="KW-0472">Membrane</keyword>
<gene>
    <name evidence="8" type="ORF">CVO96_01635</name>
</gene>
<evidence type="ECO:0000256" key="6">
    <source>
        <dbReference type="SAM" id="Phobius"/>
    </source>
</evidence>
<dbReference type="Proteomes" id="UP000236379">
    <property type="component" value="Unassembled WGS sequence"/>
</dbReference>
<evidence type="ECO:0000313" key="9">
    <source>
        <dbReference type="Proteomes" id="UP000236379"/>
    </source>
</evidence>
<accession>A0A2K3UUM0</accession>
<evidence type="ECO:0000256" key="5">
    <source>
        <dbReference type="ARBA" id="ARBA00023136"/>
    </source>
</evidence>
<evidence type="ECO:0000256" key="1">
    <source>
        <dbReference type="ARBA" id="ARBA00004651"/>
    </source>
</evidence>
<dbReference type="Gene3D" id="3.30.450.20">
    <property type="entry name" value="PAS domain"/>
    <property type="match status" value="2"/>
</dbReference>
<comment type="subcellular location">
    <subcellularLocation>
        <location evidence="1">Cell membrane</location>
        <topology evidence="1">Multi-pass membrane protein</topology>
    </subcellularLocation>
</comment>
<dbReference type="GO" id="GO:0005886">
    <property type="term" value="C:plasma membrane"/>
    <property type="evidence" value="ECO:0007669"/>
    <property type="project" value="UniProtKB-SubCell"/>
</dbReference>
<dbReference type="Pfam" id="PF00990">
    <property type="entry name" value="GGDEF"/>
    <property type="match status" value="1"/>
</dbReference>
<keyword evidence="4 6" id="KW-1133">Transmembrane helix</keyword>
<dbReference type="InterPro" id="IPR033479">
    <property type="entry name" value="dCache_1"/>
</dbReference>
<dbReference type="RefSeq" id="WP_103309596.1">
    <property type="nucleotide sequence ID" value="NZ_PPPD01000001.1"/>
</dbReference>
<dbReference type="GO" id="GO:0043709">
    <property type="term" value="P:cell adhesion involved in single-species biofilm formation"/>
    <property type="evidence" value="ECO:0007669"/>
    <property type="project" value="TreeGrafter"/>
</dbReference>
<evidence type="ECO:0000259" key="7">
    <source>
        <dbReference type="PROSITE" id="PS50887"/>
    </source>
</evidence>
<dbReference type="InterPro" id="IPR050469">
    <property type="entry name" value="Diguanylate_Cyclase"/>
</dbReference>
<dbReference type="GO" id="GO:0052621">
    <property type="term" value="F:diguanylate cyclase activity"/>
    <property type="evidence" value="ECO:0007669"/>
    <property type="project" value="TreeGrafter"/>
</dbReference>
<organism evidence="8 9">
    <name type="scientific">Deinococcus koreensis</name>
    <dbReference type="NCBI Taxonomy" id="2054903"/>
    <lineage>
        <taxon>Bacteria</taxon>
        <taxon>Thermotogati</taxon>
        <taxon>Deinococcota</taxon>
        <taxon>Deinococci</taxon>
        <taxon>Deinococcales</taxon>
        <taxon>Deinococcaceae</taxon>
        <taxon>Deinococcus</taxon>
    </lineage>
</organism>
<protein>
    <recommendedName>
        <fullName evidence="7">GGDEF domain-containing protein</fullName>
    </recommendedName>
</protein>
<evidence type="ECO:0000256" key="4">
    <source>
        <dbReference type="ARBA" id="ARBA00022989"/>
    </source>
</evidence>
<dbReference type="InterPro" id="IPR000160">
    <property type="entry name" value="GGDEF_dom"/>
</dbReference>
<dbReference type="PANTHER" id="PTHR45138:SF24">
    <property type="entry name" value="DIGUANYLATE CYCLASE DGCC-RELATED"/>
    <property type="match status" value="1"/>
</dbReference>
<feature type="domain" description="GGDEF" evidence="7">
    <location>
        <begin position="418"/>
        <end position="556"/>
    </location>
</feature>
<dbReference type="SMART" id="SM00267">
    <property type="entry name" value="GGDEF"/>
    <property type="match status" value="1"/>
</dbReference>
<dbReference type="GO" id="GO:1902201">
    <property type="term" value="P:negative regulation of bacterial-type flagellum-dependent cell motility"/>
    <property type="evidence" value="ECO:0007669"/>
    <property type="project" value="TreeGrafter"/>
</dbReference>
<evidence type="ECO:0000256" key="3">
    <source>
        <dbReference type="ARBA" id="ARBA00022692"/>
    </source>
</evidence>
<evidence type="ECO:0000313" key="8">
    <source>
        <dbReference type="EMBL" id="PNY80232.1"/>
    </source>
</evidence>
<dbReference type="SUPFAM" id="SSF103190">
    <property type="entry name" value="Sensory domain-like"/>
    <property type="match status" value="1"/>
</dbReference>
<dbReference type="PROSITE" id="PS50887">
    <property type="entry name" value="GGDEF"/>
    <property type="match status" value="1"/>
</dbReference>
<dbReference type="InterPro" id="IPR029787">
    <property type="entry name" value="Nucleotide_cyclase"/>
</dbReference>
<dbReference type="InterPro" id="IPR029151">
    <property type="entry name" value="Sensor-like_sf"/>
</dbReference>
<dbReference type="InterPro" id="IPR043128">
    <property type="entry name" value="Rev_trsase/Diguanyl_cyclase"/>
</dbReference>
<dbReference type="PANTHER" id="PTHR45138">
    <property type="entry name" value="REGULATORY COMPONENTS OF SENSORY TRANSDUCTION SYSTEM"/>
    <property type="match status" value="1"/>
</dbReference>
<dbReference type="Pfam" id="PF02743">
    <property type="entry name" value="dCache_1"/>
    <property type="match status" value="1"/>
</dbReference>
<evidence type="ECO:0000256" key="2">
    <source>
        <dbReference type="ARBA" id="ARBA00022475"/>
    </source>
</evidence>
<reference evidence="8 9" key="1">
    <citation type="submission" date="2018-01" db="EMBL/GenBank/DDBJ databases">
        <title>Deinococcus koreensis sp. nov., a radiation-resistant bacterium isolated from river water.</title>
        <authorList>
            <person name="Choi A."/>
        </authorList>
    </citation>
    <scope>NUCLEOTIDE SEQUENCE [LARGE SCALE GENOMIC DNA]</scope>
    <source>
        <strain evidence="8 9">SJW1-2</strain>
    </source>
</reference>
<dbReference type="SUPFAM" id="SSF55073">
    <property type="entry name" value="Nucleotide cyclase"/>
    <property type="match status" value="1"/>
</dbReference>
<feature type="transmembrane region" description="Helical" evidence="6">
    <location>
        <begin position="29"/>
        <end position="49"/>
    </location>
</feature>
<dbReference type="NCBIfam" id="TIGR00254">
    <property type="entry name" value="GGDEF"/>
    <property type="match status" value="1"/>
</dbReference>
<comment type="caution">
    <text evidence="8">The sequence shown here is derived from an EMBL/GenBank/DDBJ whole genome shotgun (WGS) entry which is preliminary data.</text>
</comment>
<dbReference type="Gene3D" id="3.30.70.270">
    <property type="match status" value="1"/>
</dbReference>
<sequence length="564" mass="60735">MSRAIPPPDPTPRTLTPTQALQATFRSRLLLLFALLLTQVLTVSAVLWGERQNAERAVQASATASLDQLVRVTADNIRSYMQSATQIVSINSENIRAGQLSAGDPSGLSVTFQTMLDVMPQLNGVLIGHPDGRFVFVRRDGPDDSGRFVRVIETRPARTVLTTRLDARGVVTDQSAAPDPYDPRTRPWYRQAVARPGEVVWTAPYVFASSRQPGITVARALPDAPGGPVVLGADVQLRNLAVFLKGVQITPHGRAFVTDSAGHAIATSRDWPVSIRERVPTLEEVADPALRVLLGAGGTGRLSSGNHRYSVDGQRYTAVVKPVQLQPGVRWLVGVYAPESDFSLGLQPSNRVRVISIALACLLSALLAWPLLARAVRPMSTLQHQATTDPLTGLRNRASFLAQLDEALSRPRDTDPGRCLGVAIFDLDGFKQINDRYGHAAGDEVLLAVGARMLAAVRPGDTLGRLGGDEFALLAVGASREEVRLRVEGVLAALIRRPVVVGEQAHPVRATAGLSFHDPAEPLTEPHPRTTLMARADAALIAGKQREKGRVWVAGESTLATIFL</sequence>
<proteinExistence type="predicted"/>
<name>A0A2K3UUM0_9DEIO</name>